<dbReference type="SUPFAM" id="SSF56672">
    <property type="entry name" value="DNA/RNA polymerases"/>
    <property type="match status" value="1"/>
</dbReference>
<name>A0A8S5UF72_9CAUD</name>
<dbReference type="GO" id="GO:0039693">
    <property type="term" value="P:viral DNA genome replication"/>
    <property type="evidence" value="ECO:0007669"/>
    <property type="project" value="UniProtKB-KW"/>
</dbReference>
<evidence type="ECO:0000313" key="5">
    <source>
        <dbReference type="EMBL" id="DAF93075.1"/>
    </source>
</evidence>
<proteinExistence type="predicted"/>
<feature type="domain" description="DNA-directed DNA polymerase family B exonuclease" evidence="4">
    <location>
        <begin position="153"/>
        <end position="294"/>
    </location>
</feature>
<evidence type="ECO:0000259" key="4">
    <source>
        <dbReference type="Pfam" id="PF03104"/>
    </source>
</evidence>
<keyword evidence="2" id="KW-0378">Hydrolase</keyword>
<dbReference type="PANTHER" id="PTHR10322">
    <property type="entry name" value="DNA POLYMERASE CATALYTIC SUBUNIT"/>
    <property type="match status" value="1"/>
</dbReference>
<accession>A0A8S5UF72</accession>
<dbReference type="InterPro" id="IPR012337">
    <property type="entry name" value="RNaseH-like_sf"/>
</dbReference>
<dbReference type="EMBL" id="BK016080">
    <property type="protein sequence ID" value="DAF93075.1"/>
    <property type="molecule type" value="Genomic_DNA"/>
</dbReference>
<dbReference type="InterPro" id="IPR043502">
    <property type="entry name" value="DNA/RNA_pol_sf"/>
</dbReference>
<dbReference type="GO" id="GO:0004518">
    <property type="term" value="F:nuclease activity"/>
    <property type="evidence" value="ECO:0007669"/>
    <property type="project" value="UniProtKB-KW"/>
</dbReference>
<dbReference type="GO" id="GO:0003676">
    <property type="term" value="F:nucleic acid binding"/>
    <property type="evidence" value="ECO:0007669"/>
    <property type="project" value="InterPro"/>
</dbReference>
<dbReference type="InterPro" id="IPR006133">
    <property type="entry name" value="DNA-dir_DNA_pol_B_exonuc"/>
</dbReference>
<evidence type="ECO:0000256" key="2">
    <source>
        <dbReference type="ARBA" id="ARBA00022801"/>
    </source>
</evidence>
<dbReference type="Pfam" id="PF03104">
    <property type="entry name" value="DNA_pol_B_exo1"/>
    <property type="match status" value="1"/>
</dbReference>
<dbReference type="SUPFAM" id="SSF53098">
    <property type="entry name" value="Ribonuclease H-like"/>
    <property type="match status" value="1"/>
</dbReference>
<dbReference type="InterPro" id="IPR050240">
    <property type="entry name" value="DNA_pol_type-B"/>
</dbReference>
<keyword evidence="3" id="KW-0235">DNA replication</keyword>
<dbReference type="GO" id="GO:0016787">
    <property type="term" value="F:hydrolase activity"/>
    <property type="evidence" value="ECO:0007669"/>
    <property type="project" value="UniProtKB-KW"/>
</dbReference>
<dbReference type="Gene3D" id="3.90.1600.10">
    <property type="entry name" value="Palm domain of DNA polymerase"/>
    <property type="match status" value="1"/>
</dbReference>
<sequence>MSDELIKGYPFNSNITLLDNRYHYPQKREDGKYDPDYMLMIYKDLETGKKGHRYIMKPDFDYYKLKPEYTTDHNLFIVEKEKVDKITCKYRDLLKSIAENTGNEEFFYENLRTGQFRNNQLLHELPNILFSDSNIEDRYKFMFDLYYKNDICPVTKAFFDIEADTIDMKGDFPEMGECPINAVSCIIEQENLVKVFLLRNPNNPLIEKFEHEAKTDPNLFKELREFLITTVGGPEKAKKYGVDNLDVRLAFFDEEIQLIYSLFQFINKYEPDFLLAWNMAFDIPYIYERIINLGYDPAEIMSHPAFEKKVAKYYIDERHRNEYAERCDRYTFSMYTVLLDQMIQFASRRKGQSAFKSFKLDDIGEVIAGVNKLDYSHITHDISKLPYLDYKTFVFYNIVDTIVQKCIEVKTGDIDYIFGKCVMNNTRYDKGHRQTVYLTNRGAKEFYNQGFIIGNNVNRNNSNVKFPGALVGNPKHNSDYSKLKQNGEILNIMDNLVDFDYKSLYPSIARENNMAPNTQVGRLEIPTQVYENENPFRYEFYYRGGRFLMDFNNGNYLEVGKRWFHLASIREMMEDFDEFFTKVRFPINPMLDINSDGFYNPIYHYPDIESGFYNPIYHDPENTFRPIIRDSDKSKDFKPYLKKIK</sequence>
<dbReference type="Gene3D" id="3.30.420.10">
    <property type="entry name" value="Ribonuclease H-like superfamily/Ribonuclease H"/>
    <property type="match status" value="1"/>
</dbReference>
<organism evidence="5">
    <name type="scientific">Myoviridae sp. ctcyQ27</name>
    <dbReference type="NCBI Taxonomy" id="2825139"/>
    <lineage>
        <taxon>Viruses</taxon>
        <taxon>Duplodnaviria</taxon>
        <taxon>Heunggongvirae</taxon>
        <taxon>Uroviricota</taxon>
        <taxon>Caudoviricetes</taxon>
    </lineage>
</organism>
<evidence type="ECO:0000256" key="1">
    <source>
        <dbReference type="ARBA" id="ARBA00022722"/>
    </source>
</evidence>
<dbReference type="PANTHER" id="PTHR10322:SF23">
    <property type="entry name" value="DNA POLYMERASE DELTA CATALYTIC SUBUNIT"/>
    <property type="match status" value="1"/>
</dbReference>
<keyword evidence="3" id="KW-1194">Viral DNA replication</keyword>
<reference evidence="5" key="1">
    <citation type="journal article" date="2021" name="Proc. Natl. Acad. Sci. U.S.A.">
        <title>A Catalog of Tens of Thousands of Viruses from Human Metagenomes Reveals Hidden Associations with Chronic Diseases.</title>
        <authorList>
            <person name="Tisza M.J."/>
            <person name="Buck C.B."/>
        </authorList>
    </citation>
    <scope>NUCLEOTIDE SEQUENCE</scope>
    <source>
        <strain evidence="5">CtcyQ27</strain>
    </source>
</reference>
<dbReference type="GO" id="GO:0006261">
    <property type="term" value="P:DNA-templated DNA replication"/>
    <property type="evidence" value="ECO:0007669"/>
    <property type="project" value="TreeGrafter"/>
</dbReference>
<dbReference type="GO" id="GO:0003887">
    <property type="term" value="F:DNA-directed DNA polymerase activity"/>
    <property type="evidence" value="ECO:0007669"/>
    <property type="project" value="TreeGrafter"/>
</dbReference>
<keyword evidence="1" id="KW-0540">Nuclease</keyword>
<protein>
    <submittedName>
        <fullName evidence="5">DNA polymerase</fullName>
    </submittedName>
</protein>
<dbReference type="InterPro" id="IPR023211">
    <property type="entry name" value="DNA_pol_palm_dom_sf"/>
</dbReference>
<evidence type="ECO:0000256" key="3">
    <source>
        <dbReference type="ARBA" id="ARBA00023109"/>
    </source>
</evidence>
<dbReference type="InterPro" id="IPR036397">
    <property type="entry name" value="RNaseH_sf"/>
</dbReference>